<keyword evidence="3" id="KW-0378">Hydrolase</keyword>
<feature type="active site" description="Tele-phosphohistidine intermediate" evidence="7">
    <location>
        <position position="11"/>
    </location>
</feature>
<comment type="catalytic activity">
    <reaction evidence="1">
        <text>beta-D-fructose 2,6-bisphosphate + H2O = beta-D-fructose 6-phosphate + phosphate</text>
        <dbReference type="Rhea" id="RHEA:17289"/>
        <dbReference type="ChEBI" id="CHEBI:15377"/>
        <dbReference type="ChEBI" id="CHEBI:43474"/>
        <dbReference type="ChEBI" id="CHEBI:57634"/>
        <dbReference type="ChEBI" id="CHEBI:58579"/>
        <dbReference type="EC" id="3.1.3.46"/>
    </reaction>
</comment>
<gene>
    <name evidence="10" type="ORF">MATL_G00246760</name>
</gene>
<dbReference type="OrthoDB" id="354304at2759"/>
<dbReference type="SMART" id="SM00855">
    <property type="entry name" value="PGAM"/>
    <property type="match status" value="1"/>
</dbReference>
<evidence type="ECO:0000256" key="8">
    <source>
        <dbReference type="PIRSR" id="PIRSR613078-2"/>
    </source>
</evidence>
<dbReference type="GO" id="GO:0004331">
    <property type="term" value="F:fructose-2,6-bisphosphate 2-phosphatase activity"/>
    <property type="evidence" value="ECO:0007669"/>
    <property type="project" value="UniProtKB-EC"/>
</dbReference>
<feature type="region of interest" description="Disordered" evidence="9">
    <location>
        <begin position="148"/>
        <end position="172"/>
    </location>
</feature>
<dbReference type="GO" id="GO:0045820">
    <property type="term" value="P:negative regulation of glycolytic process"/>
    <property type="evidence" value="ECO:0007669"/>
    <property type="project" value="TreeGrafter"/>
</dbReference>
<evidence type="ECO:0000256" key="1">
    <source>
        <dbReference type="ARBA" id="ARBA00000464"/>
    </source>
</evidence>
<dbReference type="Pfam" id="PF00300">
    <property type="entry name" value="His_Phos_1"/>
    <property type="match status" value="1"/>
</dbReference>
<feature type="binding site" evidence="8">
    <location>
        <position position="61"/>
    </location>
    <ligand>
        <name>substrate</name>
    </ligand>
</feature>
<feature type="active site" description="Proton donor/acceptor" evidence="7">
    <location>
        <position position="89"/>
    </location>
</feature>
<comment type="caution">
    <text evidence="10">The sequence shown here is derived from an EMBL/GenBank/DDBJ whole genome shotgun (WGS) entry which is preliminary data.</text>
</comment>
<dbReference type="PANTHER" id="PTHR46517">
    <property type="entry name" value="FRUCTOSE-2,6-BISPHOSPHATASE TIGAR"/>
    <property type="match status" value="1"/>
</dbReference>
<organism evidence="10 11">
    <name type="scientific">Megalops atlanticus</name>
    <name type="common">Tarpon</name>
    <name type="synonym">Clupea gigantea</name>
    <dbReference type="NCBI Taxonomy" id="7932"/>
    <lineage>
        <taxon>Eukaryota</taxon>
        <taxon>Metazoa</taxon>
        <taxon>Chordata</taxon>
        <taxon>Craniata</taxon>
        <taxon>Vertebrata</taxon>
        <taxon>Euteleostomi</taxon>
        <taxon>Actinopterygii</taxon>
        <taxon>Neopterygii</taxon>
        <taxon>Teleostei</taxon>
        <taxon>Elopiformes</taxon>
        <taxon>Megalopidae</taxon>
        <taxon>Megalops</taxon>
    </lineage>
</organism>
<evidence type="ECO:0000256" key="6">
    <source>
        <dbReference type="ARBA" id="ARBA00042275"/>
    </source>
</evidence>
<dbReference type="EC" id="3.1.3.46" evidence="2"/>
<dbReference type="GO" id="GO:0005829">
    <property type="term" value="C:cytosol"/>
    <property type="evidence" value="ECO:0007669"/>
    <property type="project" value="TreeGrafter"/>
</dbReference>
<evidence type="ECO:0000256" key="5">
    <source>
        <dbReference type="ARBA" id="ARBA00040907"/>
    </source>
</evidence>
<dbReference type="InterPro" id="IPR001345">
    <property type="entry name" value="PG/BPGM_mutase_AS"/>
</dbReference>
<dbReference type="Gene3D" id="3.40.50.1240">
    <property type="entry name" value="Phosphoglycerate mutase-like"/>
    <property type="match status" value="1"/>
</dbReference>
<dbReference type="InterPro" id="IPR013078">
    <property type="entry name" value="His_Pase_superF_clade-1"/>
</dbReference>
<dbReference type="PROSITE" id="PS00175">
    <property type="entry name" value="PG_MUTASE"/>
    <property type="match status" value="1"/>
</dbReference>
<evidence type="ECO:0000256" key="4">
    <source>
        <dbReference type="ARBA" id="ARBA00038362"/>
    </source>
</evidence>
<reference evidence="10" key="1">
    <citation type="submission" date="2021-01" db="EMBL/GenBank/DDBJ databases">
        <authorList>
            <person name="Zahm M."/>
            <person name="Roques C."/>
            <person name="Cabau C."/>
            <person name="Klopp C."/>
            <person name="Donnadieu C."/>
            <person name="Jouanno E."/>
            <person name="Lampietro C."/>
            <person name="Louis A."/>
            <person name="Herpin A."/>
            <person name="Echchiki A."/>
            <person name="Berthelot C."/>
            <person name="Parey E."/>
            <person name="Roest-Crollius H."/>
            <person name="Braasch I."/>
            <person name="Postlethwait J."/>
            <person name="Bobe J."/>
            <person name="Montfort J."/>
            <person name="Bouchez O."/>
            <person name="Begum T."/>
            <person name="Mejri S."/>
            <person name="Adams A."/>
            <person name="Chen W.-J."/>
            <person name="Guiguen Y."/>
        </authorList>
    </citation>
    <scope>NUCLEOTIDE SEQUENCE</scope>
    <source>
        <strain evidence="10">YG-15Mar2019-1</strain>
        <tissue evidence="10">Brain</tissue>
    </source>
</reference>
<feature type="binding site" evidence="8">
    <location>
        <begin position="10"/>
        <end position="17"/>
    </location>
    <ligand>
        <name>substrate</name>
    </ligand>
</feature>
<dbReference type="Proteomes" id="UP001046870">
    <property type="component" value="Chromosome 23"/>
</dbReference>
<protein>
    <recommendedName>
        <fullName evidence="5">Fructose-2,6-bisphosphatase TIGAR</fullName>
        <ecNumber evidence="2">3.1.3.46</ecNumber>
    </recommendedName>
    <alternativeName>
        <fullName evidence="6">TP53-induced glycolysis and apoptosis regulator</fullName>
    </alternativeName>
</protein>
<dbReference type="InterPro" id="IPR051695">
    <property type="entry name" value="Phosphoglycerate_Mutase"/>
</dbReference>
<keyword evidence="11" id="KW-1185">Reference proteome</keyword>
<dbReference type="PANTHER" id="PTHR46517:SF1">
    <property type="entry name" value="FRUCTOSE-2,6-BISPHOSPHATASE TIGAR"/>
    <property type="match status" value="1"/>
</dbReference>
<evidence type="ECO:0000313" key="11">
    <source>
        <dbReference type="Proteomes" id="UP001046870"/>
    </source>
</evidence>
<comment type="similarity">
    <text evidence="4">Belongs to the phosphoglycerate mutase family.</text>
</comment>
<dbReference type="AlphaFoldDB" id="A0A9D3PAT5"/>
<evidence type="ECO:0000256" key="3">
    <source>
        <dbReference type="ARBA" id="ARBA00022801"/>
    </source>
</evidence>
<evidence type="ECO:0000256" key="2">
    <source>
        <dbReference type="ARBA" id="ARBA00013067"/>
    </source>
</evidence>
<evidence type="ECO:0000256" key="7">
    <source>
        <dbReference type="PIRSR" id="PIRSR613078-1"/>
    </source>
</evidence>
<evidence type="ECO:0000313" key="10">
    <source>
        <dbReference type="EMBL" id="KAG7455966.1"/>
    </source>
</evidence>
<accession>A0A9D3PAT5</accession>
<dbReference type="CDD" id="cd07067">
    <property type="entry name" value="HP_PGM_like"/>
    <property type="match status" value="1"/>
</dbReference>
<evidence type="ECO:0000256" key="9">
    <source>
        <dbReference type="SAM" id="MobiDB-lite"/>
    </source>
</evidence>
<dbReference type="GO" id="GO:0043456">
    <property type="term" value="P:regulation of pentose-phosphate shunt"/>
    <property type="evidence" value="ECO:0007669"/>
    <property type="project" value="TreeGrafter"/>
</dbReference>
<sequence>MFTFGLTIVRHGETQYNKDKLLQGQGVDLPLSETGVQQAEAVGHYLRDLKFTNLFASDLQRARQTADIIVKNNVHCSGMAIVTDPLLKERSFGVAEGRPVDDLKNMAKAAGQSCPSFTPPGGETPEQVKLRIHEFMAALYRRMAADHWRDGESDPAEGTASGTGPGADGCPCGRPDDGLQGVAAHALVVSHGAYMRLAVRYLVEDLHCSVPHSFRTSHLFSACPNTGVCRFVFTLRHGDGGLVPASIHCVFVNRKDHLKTKEGE</sequence>
<proteinExistence type="inferred from homology"/>
<dbReference type="SUPFAM" id="SSF53254">
    <property type="entry name" value="Phosphoglycerate mutase-like"/>
    <property type="match status" value="1"/>
</dbReference>
<name>A0A9D3PAT5_MEGAT</name>
<dbReference type="InterPro" id="IPR029033">
    <property type="entry name" value="His_PPase_superfam"/>
</dbReference>
<dbReference type="EMBL" id="JAFDVH010000023">
    <property type="protein sequence ID" value="KAG7455966.1"/>
    <property type="molecule type" value="Genomic_DNA"/>
</dbReference>